<dbReference type="InterPro" id="IPR007457">
    <property type="entry name" value="Fe_traffick_prot_YggX"/>
</dbReference>
<dbReference type="GO" id="GO:0005829">
    <property type="term" value="C:cytosol"/>
    <property type="evidence" value="ECO:0007669"/>
    <property type="project" value="TreeGrafter"/>
</dbReference>
<dbReference type="HAMAP" id="MF_00686">
    <property type="entry name" value="Fe_traffic_YggX"/>
    <property type="match status" value="1"/>
</dbReference>
<evidence type="ECO:0000256" key="5">
    <source>
        <dbReference type="HAMAP-Rule" id="MF_00686"/>
    </source>
</evidence>
<evidence type="ECO:0000313" key="7">
    <source>
        <dbReference type="Proteomes" id="UP000296034"/>
    </source>
</evidence>
<dbReference type="SUPFAM" id="SSF111148">
    <property type="entry name" value="YggX-like"/>
    <property type="match status" value="1"/>
</dbReference>
<dbReference type="NCBIfam" id="NF003817">
    <property type="entry name" value="PRK05408.1"/>
    <property type="match status" value="1"/>
</dbReference>
<dbReference type="Gene3D" id="1.10.3880.10">
    <property type="entry name" value="Fe(II) trafficking protein YggX"/>
    <property type="match status" value="1"/>
</dbReference>
<accession>A0A2P5SXT7</accession>
<evidence type="ECO:0000256" key="1">
    <source>
        <dbReference type="ARBA" id="ARBA00023004"/>
    </source>
</evidence>
<dbReference type="PANTHER" id="PTHR36965">
    <property type="entry name" value="FE(2+)-TRAFFICKING PROTEIN-RELATED"/>
    <property type="match status" value="1"/>
</dbReference>
<dbReference type="Pfam" id="PF04362">
    <property type="entry name" value="Iron_traffic"/>
    <property type="match status" value="1"/>
</dbReference>
<evidence type="ECO:0000313" key="6">
    <source>
        <dbReference type="EMBL" id="PPI87149.1"/>
    </source>
</evidence>
<protein>
    <recommendedName>
        <fullName evidence="4 5">Probable Fe(2+)-trafficking protein</fullName>
    </recommendedName>
</protein>
<evidence type="ECO:0000256" key="4">
    <source>
        <dbReference type="ARBA" id="ARBA00070403"/>
    </source>
</evidence>
<dbReference type="GO" id="GO:0005506">
    <property type="term" value="F:iron ion binding"/>
    <property type="evidence" value="ECO:0007669"/>
    <property type="project" value="UniProtKB-UniRule"/>
</dbReference>
<dbReference type="InterPro" id="IPR036766">
    <property type="entry name" value="Fe_traffick_prot_YggX_sf"/>
</dbReference>
<evidence type="ECO:0000256" key="2">
    <source>
        <dbReference type="ARBA" id="ARBA00053793"/>
    </source>
</evidence>
<proteinExistence type="inferred from homology"/>
<dbReference type="PIRSF" id="PIRSF029827">
    <property type="entry name" value="Fe_traffic_YggX"/>
    <property type="match status" value="1"/>
</dbReference>
<keyword evidence="1 5" id="KW-0408">Iron</keyword>
<reference evidence="6 7" key="1">
    <citation type="journal article" date="2018" name="Genome Biol. Evol.">
        <title>Cladogenesis and Genomic Streamlining in Extracellular Endosymbionts of Tropical Stink Bugs.</title>
        <authorList>
            <person name="Otero-Bravo A."/>
            <person name="Goffredi S."/>
            <person name="Sabree Z.L."/>
        </authorList>
    </citation>
    <scope>NUCLEOTIDE SEQUENCE [LARGE SCALE GENOMIC DNA]</scope>
    <source>
        <strain evidence="6 7">SoET</strain>
    </source>
</reference>
<evidence type="ECO:0000256" key="3">
    <source>
        <dbReference type="ARBA" id="ARBA00061679"/>
    </source>
</evidence>
<organism evidence="6 7">
    <name type="scientific">Candidatus Pantoea edessiphila</name>
    <dbReference type="NCBI Taxonomy" id="2044610"/>
    <lineage>
        <taxon>Bacteria</taxon>
        <taxon>Pseudomonadati</taxon>
        <taxon>Pseudomonadota</taxon>
        <taxon>Gammaproteobacteria</taxon>
        <taxon>Enterobacterales</taxon>
        <taxon>Erwiniaceae</taxon>
        <taxon>Pantoea</taxon>
    </lineage>
</organism>
<dbReference type="AlphaFoldDB" id="A0A2P5SXT7"/>
<dbReference type="Proteomes" id="UP000296034">
    <property type="component" value="Unassembled WGS sequence"/>
</dbReference>
<comment type="subunit">
    <text evidence="5">Monomer.</text>
</comment>
<gene>
    <name evidence="6" type="ORF">CRV11_02415</name>
</gene>
<dbReference type="OrthoDB" id="9804318at2"/>
<sequence length="76" mass="9217">MSRIIFCNFLKRKAEGQDFQVYPGNIGDRIYNEISKEAWGKWIEKQTILINEKKLKLIHQEDRKILENEMIKFLFK</sequence>
<comment type="function">
    <text evidence="2">Could be a mediator in iron transactions between iron acquisition and iron-requiring processes, such as synthesis and/or repair of Fe-S clusters in biosynthetic enzymes. Necessary to maintain high levels of aconitase under oxidative stress.</text>
</comment>
<name>A0A2P5SXT7_9GAMM</name>
<comment type="similarity">
    <text evidence="3 5">Belongs to the Fe(2+)-trafficking protein family.</text>
</comment>
<dbReference type="GO" id="GO:0034599">
    <property type="term" value="P:cellular response to oxidative stress"/>
    <property type="evidence" value="ECO:0007669"/>
    <property type="project" value="TreeGrafter"/>
</dbReference>
<dbReference type="RefSeq" id="WP_136131766.1">
    <property type="nucleotide sequence ID" value="NZ_PDKS01000003.1"/>
</dbReference>
<dbReference type="FunFam" id="1.10.3880.10:FF:000001">
    <property type="entry name" value="Probable Fe(2+)-trafficking protein"/>
    <property type="match status" value="1"/>
</dbReference>
<dbReference type="EMBL" id="PDKS01000003">
    <property type="protein sequence ID" value="PPI87149.1"/>
    <property type="molecule type" value="Genomic_DNA"/>
</dbReference>
<comment type="caution">
    <text evidence="6">The sequence shown here is derived from an EMBL/GenBank/DDBJ whole genome shotgun (WGS) entry which is preliminary data.</text>
</comment>
<dbReference type="PANTHER" id="PTHR36965:SF1">
    <property type="entry name" value="FE(2+)-TRAFFICKING PROTEIN-RELATED"/>
    <property type="match status" value="1"/>
</dbReference>